<reference evidence="5" key="1">
    <citation type="journal article" date="2015" name="PLoS Genet.">
        <title>Genome Sequence and Transcriptome Analyses of Chrysochromulina tobin: Metabolic Tools for Enhanced Algal Fitness in the Prominent Order Prymnesiales (Haptophyceae).</title>
        <authorList>
            <person name="Hovde B.T."/>
            <person name="Deodato C.R."/>
            <person name="Hunsperger H.M."/>
            <person name="Ryken S.A."/>
            <person name="Yost W."/>
            <person name="Jha R.K."/>
            <person name="Patterson J."/>
            <person name="Monnat R.J. Jr."/>
            <person name="Barlow S.B."/>
            <person name="Starkenburg S.R."/>
            <person name="Cattolico R.A."/>
        </authorList>
    </citation>
    <scope>NUCLEOTIDE SEQUENCE</scope>
    <source>
        <strain evidence="5">CCMP291</strain>
    </source>
</reference>
<proteinExistence type="predicted"/>
<protein>
    <submittedName>
        <fullName evidence="4">Peptidyl-tRNA hydrolase</fullName>
    </submittedName>
</protein>
<keyword evidence="2 4" id="KW-0378">Hydrolase</keyword>
<organism evidence="4 5">
    <name type="scientific">Chrysochromulina tobinii</name>
    <dbReference type="NCBI Taxonomy" id="1460289"/>
    <lineage>
        <taxon>Eukaryota</taxon>
        <taxon>Haptista</taxon>
        <taxon>Haptophyta</taxon>
        <taxon>Prymnesiophyceae</taxon>
        <taxon>Prymnesiales</taxon>
        <taxon>Chrysochromulinaceae</taxon>
        <taxon>Chrysochromulina</taxon>
    </lineage>
</organism>
<dbReference type="GO" id="GO:0000049">
    <property type="term" value="F:tRNA binding"/>
    <property type="evidence" value="ECO:0007669"/>
    <property type="project" value="UniProtKB-KW"/>
</dbReference>
<evidence type="ECO:0000256" key="2">
    <source>
        <dbReference type="ARBA" id="ARBA00022801"/>
    </source>
</evidence>
<dbReference type="AlphaFoldDB" id="A0A0M0J8A6"/>
<evidence type="ECO:0000256" key="1">
    <source>
        <dbReference type="ARBA" id="ARBA00022555"/>
    </source>
</evidence>
<evidence type="ECO:0000256" key="3">
    <source>
        <dbReference type="ARBA" id="ARBA00022884"/>
    </source>
</evidence>
<dbReference type="EMBL" id="JWZX01003269">
    <property type="protein sequence ID" value="KOO22567.1"/>
    <property type="molecule type" value="Genomic_DNA"/>
</dbReference>
<keyword evidence="1" id="KW-0820">tRNA-binding</keyword>
<name>A0A0M0J8A6_9EUKA</name>
<keyword evidence="3" id="KW-0694">RNA-binding</keyword>
<dbReference type="InterPro" id="IPR036416">
    <property type="entry name" value="Pept_tRNA_hydro_sf"/>
</dbReference>
<accession>A0A0M0J8A6</accession>
<dbReference type="PANTHER" id="PTHR17224">
    <property type="entry name" value="PEPTIDYL-TRNA HYDROLASE"/>
    <property type="match status" value="1"/>
</dbReference>
<dbReference type="Pfam" id="PF01195">
    <property type="entry name" value="Pept_tRNA_hydro"/>
    <property type="match status" value="1"/>
</dbReference>
<dbReference type="Gene3D" id="3.40.50.1470">
    <property type="entry name" value="Peptidyl-tRNA hydrolase"/>
    <property type="match status" value="1"/>
</dbReference>
<evidence type="ECO:0000313" key="5">
    <source>
        <dbReference type="Proteomes" id="UP000037460"/>
    </source>
</evidence>
<gene>
    <name evidence="4" type="ORF">Ctob_000065</name>
</gene>
<evidence type="ECO:0000313" key="4">
    <source>
        <dbReference type="EMBL" id="KOO22567.1"/>
    </source>
</evidence>
<dbReference type="PANTHER" id="PTHR17224:SF1">
    <property type="entry name" value="PEPTIDYL-TRNA HYDROLASE"/>
    <property type="match status" value="1"/>
</dbReference>
<dbReference type="OrthoDB" id="1711136at2759"/>
<comment type="caution">
    <text evidence="4">The sequence shown here is derived from an EMBL/GenBank/DDBJ whole genome shotgun (WGS) entry which is preliminary data.</text>
</comment>
<keyword evidence="5" id="KW-1185">Reference proteome</keyword>
<sequence length="153" mass="15923">MLATRNACSPARVVIAHDDLDLQCGRLKIKQGGSSGGHKGIDSCTACLRSADFHRLRIGIGRPARKEDVPDFVLEPFTSAERTTLVALFERLARPDLSARLPELCTGSDAVRSQLLADVAAPAATPALAPSAKARPLAAMRSTPGVAAAAAVA</sequence>
<dbReference type="SUPFAM" id="SSF53178">
    <property type="entry name" value="Peptidyl-tRNA hydrolase-like"/>
    <property type="match status" value="1"/>
</dbReference>
<dbReference type="Proteomes" id="UP000037460">
    <property type="component" value="Unassembled WGS sequence"/>
</dbReference>
<dbReference type="GO" id="GO:0004045">
    <property type="term" value="F:peptidyl-tRNA hydrolase activity"/>
    <property type="evidence" value="ECO:0007669"/>
    <property type="project" value="InterPro"/>
</dbReference>
<dbReference type="InterPro" id="IPR001328">
    <property type="entry name" value="Pept_tRNA_hydro"/>
</dbReference>